<dbReference type="AlphaFoldDB" id="C4JKY8"/>
<evidence type="ECO:0000313" key="15">
    <source>
        <dbReference type="EMBL" id="EEP75342.1"/>
    </source>
</evidence>
<comment type="cofactor">
    <cofactor evidence="1 12">
        <name>heme</name>
        <dbReference type="ChEBI" id="CHEBI:30413"/>
    </cofactor>
</comment>
<feature type="binding site" description="axial binding residue" evidence="12">
    <location>
        <position position="451"/>
    </location>
    <ligand>
        <name>heme</name>
        <dbReference type="ChEBI" id="CHEBI:30413"/>
    </ligand>
    <ligandPart>
        <name>Fe</name>
        <dbReference type="ChEBI" id="CHEBI:18248"/>
    </ligandPart>
</feature>
<evidence type="ECO:0000256" key="13">
    <source>
        <dbReference type="RuleBase" id="RU000461"/>
    </source>
</evidence>
<dbReference type="RefSeq" id="XP_002540675.1">
    <property type="nucleotide sequence ID" value="XM_002540629.1"/>
</dbReference>
<dbReference type="VEuPathDB" id="FungiDB:UREG_00188"/>
<dbReference type="GO" id="GO:0005506">
    <property type="term" value="F:iron ion binding"/>
    <property type="evidence" value="ECO:0007669"/>
    <property type="project" value="InterPro"/>
</dbReference>
<protein>
    <recommendedName>
        <fullName evidence="17">Trichodiene oxygenase</fullName>
    </recommendedName>
</protein>
<dbReference type="PANTHER" id="PTHR24305:SF157">
    <property type="entry name" value="N-ACETYLTRYPTOPHAN 6-HYDROXYLASE IVOC-RELATED"/>
    <property type="match status" value="1"/>
</dbReference>
<dbReference type="GO" id="GO:0016705">
    <property type="term" value="F:oxidoreductase activity, acting on paired donors, with incorporation or reduction of molecular oxygen"/>
    <property type="evidence" value="ECO:0007669"/>
    <property type="project" value="InterPro"/>
</dbReference>
<keyword evidence="5 14" id="KW-0812">Transmembrane</keyword>
<keyword evidence="4 12" id="KW-0349">Heme</keyword>
<reference evidence="16" key="1">
    <citation type="journal article" date="2009" name="Genome Res.">
        <title>Comparative genomic analyses of the human fungal pathogens Coccidioides and their relatives.</title>
        <authorList>
            <person name="Sharpton T.J."/>
            <person name="Stajich J.E."/>
            <person name="Rounsley S.D."/>
            <person name="Gardner M.J."/>
            <person name="Wortman J.R."/>
            <person name="Jordar V.S."/>
            <person name="Maiti R."/>
            <person name="Kodira C.D."/>
            <person name="Neafsey D.E."/>
            <person name="Zeng Q."/>
            <person name="Hung C.-Y."/>
            <person name="McMahan C."/>
            <person name="Muszewska A."/>
            <person name="Grynberg M."/>
            <person name="Mandel M.A."/>
            <person name="Kellner E.M."/>
            <person name="Barker B.M."/>
            <person name="Galgiani J.N."/>
            <person name="Orbach M.J."/>
            <person name="Kirkland T.N."/>
            <person name="Cole G.T."/>
            <person name="Henn M.R."/>
            <person name="Birren B.W."/>
            <person name="Taylor J.W."/>
        </authorList>
    </citation>
    <scope>NUCLEOTIDE SEQUENCE [LARGE SCALE GENOMIC DNA]</scope>
    <source>
        <strain evidence="16">UAMH 1704</strain>
    </source>
</reference>
<dbReference type="GeneID" id="8441408"/>
<keyword evidence="8 13" id="KW-0560">Oxidoreductase</keyword>
<dbReference type="PANTHER" id="PTHR24305">
    <property type="entry name" value="CYTOCHROME P450"/>
    <property type="match status" value="1"/>
</dbReference>
<organism evidence="15 16">
    <name type="scientific">Uncinocarpus reesii (strain UAMH 1704)</name>
    <dbReference type="NCBI Taxonomy" id="336963"/>
    <lineage>
        <taxon>Eukaryota</taxon>
        <taxon>Fungi</taxon>
        <taxon>Dikarya</taxon>
        <taxon>Ascomycota</taxon>
        <taxon>Pezizomycotina</taxon>
        <taxon>Eurotiomycetes</taxon>
        <taxon>Eurotiomycetidae</taxon>
        <taxon>Onygenales</taxon>
        <taxon>Onygenaceae</taxon>
        <taxon>Uncinocarpus</taxon>
    </lineage>
</organism>
<dbReference type="KEGG" id="ure:UREG_00188"/>
<dbReference type="InterPro" id="IPR036396">
    <property type="entry name" value="Cyt_P450_sf"/>
</dbReference>
<gene>
    <name evidence="15" type="ORF">UREG_00188</name>
</gene>
<dbReference type="Gene3D" id="1.10.630.10">
    <property type="entry name" value="Cytochrome P450"/>
    <property type="match status" value="1"/>
</dbReference>
<dbReference type="Pfam" id="PF00067">
    <property type="entry name" value="p450"/>
    <property type="match status" value="1"/>
</dbReference>
<feature type="transmembrane region" description="Helical" evidence="14">
    <location>
        <begin position="12"/>
        <end position="32"/>
    </location>
</feature>
<dbReference type="PROSITE" id="PS00086">
    <property type="entry name" value="CYTOCHROME_P450"/>
    <property type="match status" value="1"/>
</dbReference>
<evidence type="ECO:0000256" key="7">
    <source>
        <dbReference type="ARBA" id="ARBA00022989"/>
    </source>
</evidence>
<evidence type="ECO:0000256" key="1">
    <source>
        <dbReference type="ARBA" id="ARBA00001971"/>
    </source>
</evidence>
<accession>C4JKY8</accession>
<keyword evidence="7 14" id="KW-1133">Transmembrane helix</keyword>
<evidence type="ECO:0000256" key="10">
    <source>
        <dbReference type="ARBA" id="ARBA00023033"/>
    </source>
</evidence>
<dbReference type="InParanoid" id="C4JKY8"/>
<keyword evidence="9 12" id="KW-0408">Iron</keyword>
<evidence type="ECO:0000256" key="12">
    <source>
        <dbReference type="PIRSR" id="PIRSR602401-1"/>
    </source>
</evidence>
<dbReference type="Proteomes" id="UP000002058">
    <property type="component" value="Unassembled WGS sequence"/>
</dbReference>
<dbReference type="FunFam" id="1.10.630.10:FF:000069">
    <property type="entry name" value="Cytochrome P450, putative (Eurofung)"/>
    <property type="match status" value="1"/>
</dbReference>
<keyword evidence="10 13" id="KW-0503">Monooxygenase</keyword>
<dbReference type="PRINTS" id="PR00385">
    <property type="entry name" value="P450"/>
</dbReference>
<dbReference type="InterPro" id="IPR001128">
    <property type="entry name" value="Cyt_P450"/>
</dbReference>
<dbReference type="SUPFAM" id="SSF48264">
    <property type="entry name" value="Cytochrome P450"/>
    <property type="match status" value="1"/>
</dbReference>
<sequence length="507" mass="58433">MDLRQFVSGQPVLAAAVAWLLYVISLVVYRLWFSPLSKFPGPKLAAATLWYEFYYDALCHGRYTFEIMKMHQKYGPIVRISPHELHIDDPEYYDVLFSRDSPRDKYEYYTRQFGTPMAAISTVEHAHHRLRRSNMNPYFSMGRIRKLEPTIQALVDKLCARFREFKGTGTPLVVQHVYTCFSTEVISGYTMGSGFNYLDEPDFVPHWCDTLSGIAKATVFFKQYPLLLHIMKALPENFVGKMDPGMNLMFIFQRRCKVLIDSVIAEHAAPDYAEKRKSYDHPTFFHDILESNLPPEEKGPERLSQEIQGVIGAGSETVAKTLSWLTYYLVANQDKLDKLLEELNRLDPDQTASFVDFEKMPYLTSVMLEGLRLSYGVSSRLQRVAPDRNLQYKEWSIPAGTPVGMTSVMMHHNEDIFPDSHSFIPERWLDPAQRRYLEKYLVAFSKGSRQCVGINLARAELLLAIPKLFRQLKFELYETTVEDVTLAHDLFLPFPKKGSKGVRVLVV</sequence>
<keyword evidence="16" id="KW-1185">Reference proteome</keyword>
<dbReference type="OrthoDB" id="3945418at2759"/>
<dbReference type="PRINTS" id="PR00463">
    <property type="entry name" value="EP450I"/>
</dbReference>
<dbReference type="InterPro" id="IPR050121">
    <property type="entry name" value="Cytochrome_P450_monoxygenase"/>
</dbReference>
<dbReference type="GO" id="GO:0004497">
    <property type="term" value="F:monooxygenase activity"/>
    <property type="evidence" value="ECO:0007669"/>
    <property type="project" value="UniProtKB-KW"/>
</dbReference>
<dbReference type="GO" id="GO:0020037">
    <property type="term" value="F:heme binding"/>
    <property type="evidence" value="ECO:0007669"/>
    <property type="project" value="InterPro"/>
</dbReference>
<dbReference type="GO" id="GO:0016020">
    <property type="term" value="C:membrane"/>
    <property type="evidence" value="ECO:0007669"/>
    <property type="project" value="UniProtKB-SubCell"/>
</dbReference>
<comment type="similarity">
    <text evidence="3 13">Belongs to the cytochrome P450 family.</text>
</comment>
<evidence type="ECO:0000256" key="3">
    <source>
        <dbReference type="ARBA" id="ARBA00010617"/>
    </source>
</evidence>
<dbReference type="CDD" id="cd11062">
    <property type="entry name" value="CYP58-like"/>
    <property type="match status" value="1"/>
</dbReference>
<dbReference type="InterPro" id="IPR002401">
    <property type="entry name" value="Cyt_P450_E_grp-I"/>
</dbReference>
<dbReference type="OMA" id="MHHDERI"/>
<dbReference type="HOGENOM" id="CLU_001570_14_4_1"/>
<evidence type="ECO:0000256" key="8">
    <source>
        <dbReference type="ARBA" id="ARBA00023002"/>
    </source>
</evidence>
<comment type="subcellular location">
    <subcellularLocation>
        <location evidence="2">Membrane</location>
        <topology evidence="2">Single-pass membrane protein</topology>
    </subcellularLocation>
</comment>
<name>C4JKY8_UNCRE</name>
<evidence type="ECO:0000256" key="11">
    <source>
        <dbReference type="ARBA" id="ARBA00023136"/>
    </source>
</evidence>
<keyword evidence="11 14" id="KW-0472">Membrane</keyword>
<dbReference type="eggNOG" id="KOG0158">
    <property type="taxonomic scope" value="Eukaryota"/>
</dbReference>
<evidence type="ECO:0000256" key="9">
    <source>
        <dbReference type="ARBA" id="ARBA00023004"/>
    </source>
</evidence>
<keyword evidence="6 12" id="KW-0479">Metal-binding</keyword>
<evidence type="ECO:0000256" key="14">
    <source>
        <dbReference type="SAM" id="Phobius"/>
    </source>
</evidence>
<evidence type="ECO:0000256" key="2">
    <source>
        <dbReference type="ARBA" id="ARBA00004167"/>
    </source>
</evidence>
<evidence type="ECO:0000313" key="16">
    <source>
        <dbReference type="Proteomes" id="UP000002058"/>
    </source>
</evidence>
<proteinExistence type="inferred from homology"/>
<dbReference type="InterPro" id="IPR017972">
    <property type="entry name" value="Cyt_P450_CS"/>
</dbReference>
<dbReference type="EMBL" id="CH476615">
    <property type="protein sequence ID" value="EEP75342.1"/>
    <property type="molecule type" value="Genomic_DNA"/>
</dbReference>
<evidence type="ECO:0008006" key="17">
    <source>
        <dbReference type="Google" id="ProtNLM"/>
    </source>
</evidence>
<evidence type="ECO:0000256" key="5">
    <source>
        <dbReference type="ARBA" id="ARBA00022692"/>
    </source>
</evidence>
<evidence type="ECO:0000256" key="4">
    <source>
        <dbReference type="ARBA" id="ARBA00022617"/>
    </source>
</evidence>
<evidence type="ECO:0000256" key="6">
    <source>
        <dbReference type="ARBA" id="ARBA00022723"/>
    </source>
</evidence>